<keyword evidence="7" id="KW-1185">Reference proteome</keyword>
<evidence type="ECO:0000259" key="5">
    <source>
        <dbReference type="PROSITE" id="PS50977"/>
    </source>
</evidence>
<dbReference type="PATRIC" id="fig|1304284.3.peg.1388"/>
<evidence type="ECO:0000256" key="3">
    <source>
        <dbReference type="ARBA" id="ARBA00023163"/>
    </source>
</evidence>
<evidence type="ECO:0000313" key="6">
    <source>
        <dbReference type="EMBL" id="EOD00545.1"/>
    </source>
</evidence>
<dbReference type="PRINTS" id="PR00455">
    <property type="entry name" value="HTHTETR"/>
</dbReference>
<keyword evidence="3" id="KW-0804">Transcription</keyword>
<dbReference type="STRING" id="1304284.L21TH_1418"/>
<dbReference type="GO" id="GO:0045892">
    <property type="term" value="P:negative regulation of DNA-templated transcription"/>
    <property type="evidence" value="ECO:0007669"/>
    <property type="project" value="UniProtKB-ARBA"/>
</dbReference>
<comment type="caution">
    <text evidence="6">The sequence shown here is derived from an EMBL/GenBank/DDBJ whole genome shotgun (WGS) entry which is preliminary data.</text>
</comment>
<feature type="domain" description="HTH tetR-type" evidence="5">
    <location>
        <begin position="9"/>
        <end position="69"/>
    </location>
</feature>
<dbReference type="AlphaFoldDB" id="R1CE44"/>
<dbReference type="FunFam" id="1.10.10.60:FF:000141">
    <property type="entry name" value="TetR family transcriptional regulator"/>
    <property type="match status" value="1"/>
</dbReference>
<evidence type="ECO:0000256" key="1">
    <source>
        <dbReference type="ARBA" id="ARBA00023015"/>
    </source>
</evidence>
<dbReference type="Pfam" id="PF00440">
    <property type="entry name" value="TetR_N"/>
    <property type="match status" value="1"/>
</dbReference>
<organism evidence="6 7">
    <name type="scientific">Caldisalinibacter kiritimatiensis</name>
    <dbReference type="NCBI Taxonomy" id="1304284"/>
    <lineage>
        <taxon>Bacteria</taxon>
        <taxon>Bacillati</taxon>
        <taxon>Bacillota</taxon>
        <taxon>Tissierellia</taxon>
        <taxon>Tissierellales</taxon>
        <taxon>Thermohalobacteraceae</taxon>
        <taxon>Caldisalinibacter</taxon>
    </lineage>
</organism>
<evidence type="ECO:0000256" key="4">
    <source>
        <dbReference type="PROSITE-ProRule" id="PRU00335"/>
    </source>
</evidence>
<dbReference type="Pfam" id="PF21303">
    <property type="entry name" value="TetR_C_39"/>
    <property type="match status" value="1"/>
</dbReference>
<dbReference type="GO" id="GO:0003677">
    <property type="term" value="F:DNA binding"/>
    <property type="evidence" value="ECO:0007669"/>
    <property type="project" value="UniProtKB-UniRule"/>
</dbReference>
<dbReference type="PROSITE" id="PS01081">
    <property type="entry name" value="HTH_TETR_1"/>
    <property type="match status" value="1"/>
</dbReference>
<reference evidence="6 7" key="1">
    <citation type="journal article" date="2015" name="Geomicrobiol. J.">
        <title>Caldisalinibacter kiritimatiensis gen. nov., sp. nov., a moderately thermohalophilic thiosulfate-reducing bacterium from a hypersaline microbial mat.</title>
        <authorList>
            <person name="Ben Hania W."/>
            <person name="Joseph M."/>
            <person name="Fiebig A."/>
            <person name="Bunk B."/>
            <person name="Klenk H.-P."/>
            <person name="Fardeau M.-L."/>
            <person name="Spring S."/>
        </authorList>
    </citation>
    <scope>NUCLEOTIDE SEQUENCE [LARGE SCALE GENOMIC DNA]</scope>
    <source>
        <strain evidence="6 7">L21-TH-D2</strain>
    </source>
</reference>
<dbReference type="Gene3D" id="1.10.357.10">
    <property type="entry name" value="Tetracycline Repressor, domain 2"/>
    <property type="match status" value="1"/>
</dbReference>
<dbReference type="PANTHER" id="PTHR43479:SF11">
    <property type="entry name" value="ACREF_ENVCD OPERON REPRESSOR-RELATED"/>
    <property type="match status" value="1"/>
</dbReference>
<proteinExistence type="predicted"/>
<dbReference type="PROSITE" id="PS50977">
    <property type="entry name" value="HTH_TETR_2"/>
    <property type="match status" value="1"/>
</dbReference>
<dbReference type="EMBL" id="ARZA01000146">
    <property type="protein sequence ID" value="EOD00545.1"/>
    <property type="molecule type" value="Genomic_DNA"/>
</dbReference>
<dbReference type="PANTHER" id="PTHR43479">
    <property type="entry name" value="ACREF/ENVCD OPERON REPRESSOR-RELATED"/>
    <property type="match status" value="1"/>
</dbReference>
<dbReference type="InterPro" id="IPR023772">
    <property type="entry name" value="DNA-bd_HTH_TetR-type_CS"/>
</dbReference>
<protein>
    <submittedName>
        <fullName evidence="6">Transcriptional regulator, TetR family</fullName>
    </submittedName>
</protein>
<gene>
    <name evidence="6" type="ORF">L21TH_1418</name>
</gene>
<dbReference type="InterPro" id="IPR049149">
    <property type="entry name" value="TetR/AcrR_C"/>
</dbReference>
<accession>R1CE44</accession>
<dbReference type="InterPro" id="IPR009057">
    <property type="entry name" value="Homeodomain-like_sf"/>
</dbReference>
<evidence type="ECO:0000313" key="7">
    <source>
        <dbReference type="Proteomes" id="UP000013378"/>
    </source>
</evidence>
<name>R1CE44_9FIRM</name>
<keyword evidence="1" id="KW-0805">Transcription regulation</keyword>
<dbReference type="SUPFAM" id="SSF46689">
    <property type="entry name" value="Homeodomain-like"/>
    <property type="match status" value="1"/>
</dbReference>
<dbReference type="OrthoDB" id="9814200at2"/>
<dbReference type="Proteomes" id="UP000013378">
    <property type="component" value="Unassembled WGS sequence"/>
</dbReference>
<evidence type="ECO:0000256" key="2">
    <source>
        <dbReference type="ARBA" id="ARBA00023125"/>
    </source>
</evidence>
<sequence>MVRISKKPEERKKELLNIAEKLFLKQGFDDTSINQIVKEAKVAKGTFYYYFKSKDEILSSILKRYIDNIEKEIKKISNEKSDAHSKMENIFKKLFYTQIEDNRFTQQFKSDTGYKIKAKLDKAFFNKFQPIILNVIKQGIEEKVFNTSYPQRISEILLLGIQGYMHNHYLYTADKQTYNSNIKAMEELLTRTLQAKYKFNLTV</sequence>
<feature type="DNA-binding region" description="H-T-H motif" evidence="4">
    <location>
        <begin position="32"/>
        <end position="51"/>
    </location>
</feature>
<dbReference type="InterPro" id="IPR050624">
    <property type="entry name" value="HTH-type_Tx_Regulator"/>
</dbReference>
<dbReference type="InterPro" id="IPR001647">
    <property type="entry name" value="HTH_TetR"/>
</dbReference>
<dbReference type="eggNOG" id="COG1309">
    <property type="taxonomic scope" value="Bacteria"/>
</dbReference>
<keyword evidence="2 4" id="KW-0238">DNA-binding</keyword>
<dbReference type="RefSeq" id="WP_006312684.1">
    <property type="nucleotide sequence ID" value="NZ_ARZA01000146.1"/>
</dbReference>